<keyword evidence="2" id="KW-1133">Transmembrane helix</keyword>
<dbReference type="Gene3D" id="2.60.120.920">
    <property type="match status" value="1"/>
</dbReference>
<comment type="caution">
    <text evidence="4">The sequence shown here is derived from an EMBL/GenBank/DDBJ whole genome shotgun (WGS) entry which is preliminary data.</text>
</comment>
<keyword evidence="5" id="KW-1185">Reference proteome</keyword>
<dbReference type="InterPro" id="IPR013320">
    <property type="entry name" value="ConA-like_dom_sf"/>
</dbReference>
<evidence type="ECO:0000313" key="5">
    <source>
        <dbReference type="Proteomes" id="UP001448207"/>
    </source>
</evidence>
<dbReference type="PANTHER" id="PTHR12864">
    <property type="entry name" value="RAN BINDING PROTEIN 9-RELATED"/>
    <property type="match status" value="1"/>
</dbReference>
<protein>
    <submittedName>
        <fullName evidence="4">Concanavalin A-like lectin/glucanase domain-containing protein</fullName>
    </submittedName>
</protein>
<feature type="region of interest" description="Disordered" evidence="1">
    <location>
        <begin position="36"/>
        <end position="60"/>
    </location>
</feature>
<dbReference type="InterPro" id="IPR050618">
    <property type="entry name" value="Ubq-SigPath_Reg"/>
</dbReference>
<evidence type="ECO:0000256" key="1">
    <source>
        <dbReference type="SAM" id="MobiDB-lite"/>
    </source>
</evidence>
<dbReference type="SUPFAM" id="SSF49899">
    <property type="entry name" value="Concanavalin A-like lectins/glucanases"/>
    <property type="match status" value="1"/>
</dbReference>
<evidence type="ECO:0000256" key="2">
    <source>
        <dbReference type="SAM" id="Phobius"/>
    </source>
</evidence>
<proteinExistence type="predicted"/>
<dbReference type="InterPro" id="IPR003877">
    <property type="entry name" value="SPRY_dom"/>
</dbReference>
<dbReference type="InterPro" id="IPR001870">
    <property type="entry name" value="B30.2/SPRY"/>
</dbReference>
<feature type="domain" description="B30.2/SPRY" evidence="3">
    <location>
        <begin position="86"/>
        <end position="266"/>
    </location>
</feature>
<organism evidence="4 5">
    <name type="scientific">Phycomyces blakesleeanus</name>
    <dbReference type="NCBI Taxonomy" id="4837"/>
    <lineage>
        <taxon>Eukaryota</taxon>
        <taxon>Fungi</taxon>
        <taxon>Fungi incertae sedis</taxon>
        <taxon>Mucoromycota</taxon>
        <taxon>Mucoromycotina</taxon>
        <taxon>Mucoromycetes</taxon>
        <taxon>Mucorales</taxon>
        <taxon>Phycomycetaceae</taxon>
        <taxon>Phycomyces</taxon>
    </lineage>
</organism>
<accession>A0ABR3B3B8</accession>
<dbReference type="SMART" id="SM00449">
    <property type="entry name" value="SPRY"/>
    <property type="match status" value="1"/>
</dbReference>
<dbReference type="Pfam" id="PF00622">
    <property type="entry name" value="SPRY"/>
    <property type="match status" value="1"/>
</dbReference>
<evidence type="ECO:0000313" key="4">
    <source>
        <dbReference type="EMBL" id="KAL0088898.1"/>
    </source>
</evidence>
<keyword evidence="2" id="KW-0812">Transmembrane</keyword>
<gene>
    <name evidence="4" type="ORF">J3Q64DRAFT_1732221</name>
</gene>
<sequence>MSGFEGFYAVIVVIVVVLASIVCCLGIRLFRRANMNNEDDPRRSPDEWQPLADVSSGPLDADTRDQIQRVLAWQAKHPPRSTDWTDVPRNPLVLERGVGAWAFVENEHMEESEEESNAAVMDKTTIVFCQGQGCTLTNLPLPANEFVYWEVKVLQLDDQDRLAIGLSTKPYPVWTLPGFHRHSVAYHSHTGAIHTSDPLIGRPYGPPFKQGDVIGVGFLTQTSTVFFTRNGKNLGKASIGFKFPCYPSIGSNGPCQVSVNFGQQDFLFAAANIREAALAPKQDTLPPPPAYSGHMRDTMLFGGPEEAVNPSHLTYTQQSASSSMQAPPGYTI</sequence>
<reference evidence="4 5" key="1">
    <citation type="submission" date="2024-04" db="EMBL/GenBank/DDBJ databases">
        <title>Symmetric and asymmetric DNA N6-adenine methylation regulates different biological responses in Mucorales.</title>
        <authorList>
            <consortium name="Lawrence Berkeley National Laboratory"/>
            <person name="Lax C."/>
            <person name="Mondo S.J."/>
            <person name="Osorio-Concepcion M."/>
            <person name="Muszewska A."/>
            <person name="Corrochano-Luque M."/>
            <person name="Gutierrez G."/>
            <person name="Riley R."/>
            <person name="Lipzen A."/>
            <person name="Guo J."/>
            <person name="Hundley H."/>
            <person name="Amirebrahimi M."/>
            <person name="Ng V."/>
            <person name="Lorenzo-Gutierrez D."/>
            <person name="Binder U."/>
            <person name="Yang J."/>
            <person name="Song Y."/>
            <person name="Canovas D."/>
            <person name="Navarro E."/>
            <person name="Freitag M."/>
            <person name="Gabaldon T."/>
            <person name="Grigoriev I.V."/>
            <person name="Corrochano L.M."/>
            <person name="Nicolas F.E."/>
            <person name="Garre V."/>
        </authorList>
    </citation>
    <scope>NUCLEOTIDE SEQUENCE [LARGE SCALE GENOMIC DNA]</scope>
    <source>
        <strain evidence="4 5">L51</strain>
    </source>
</reference>
<dbReference type="Proteomes" id="UP001448207">
    <property type="component" value="Unassembled WGS sequence"/>
</dbReference>
<dbReference type="EMBL" id="JBCLYO010000005">
    <property type="protein sequence ID" value="KAL0088898.1"/>
    <property type="molecule type" value="Genomic_DNA"/>
</dbReference>
<keyword evidence="2" id="KW-0472">Membrane</keyword>
<evidence type="ECO:0000259" key="3">
    <source>
        <dbReference type="PROSITE" id="PS50188"/>
    </source>
</evidence>
<dbReference type="PROSITE" id="PS50188">
    <property type="entry name" value="B302_SPRY"/>
    <property type="match status" value="1"/>
</dbReference>
<feature type="transmembrane region" description="Helical" evidence="2">
    <location>
        <begin position="6"/>
        <end position="27"/>
    </location>
</feature>
<name>A0ABR3B3B8_PHYBL</name>
<dbReference type="InterPro" id="IPR043136">
    <property type="entry name" value="B30.2/SPRY_sf"/>
</dbReference>